<dbReference type="EMBL" id="VFOP01000001">
    <property type="protein sequence ID" value="TQL50302.1"/>
    <property type="molecule type" value="Genomic_DNA"/>
</dbReference>
<organism evidence="3 4">
    <name type="scientific">Ornithinicoccus hortensis</name>
    <dbReference type="NCBI Taxonomy" id="82346"/>
    <lineage>
        <taxon>Bacteria</taxon>
        <taxon>Bacillati</taxon>
        <taxon>Actinomycetota</taxon>
        <taxon>Actinomycetes</taxon>
        <taxon>Micrococcales</taxon>
        <taxon>Intrasporangiaceae</taxon>
        <taxon>Ornithinicoccus</taxon>
    </lineage>
</organism>
<feature type="domain" description="UspA" evidence="2">
    <location>
        <begin position="154"/>
        <end position="295"/>
    </location>
</feature>
<comment type="caution">
    <text evidence="3">The sequence shown here is derived from an EMBL/GenBank/DDBJ whole genome shotgun (WGS) entry which is preliminary data.</text>
</comment>
<dbReference type="InterPro" id="IPR006015">
    <property type="entry name" value="Universal_stress_UspA"/>
</dbReference>
<evidence type="ECO:0000313" key="3">
    <source>
        <dbReference type="EMBL" id="TQL50302.1"/>
    </source>
</evidence>
<gene>
    <name evidence="3" type="ORF">FB467_1406</name>
</gene>
<feature type="domain" description="UspA" evidence="2">
    <location>
        <begin position="8"/>
        <end position="142"/>
    </location>
</feature>
<reference evidence="3 4" key="1">
    <citation type="submission" date="2019-06" db="EMBL/GenBank/DDBJ databases">
        <title>Sequencing the genomes of 1000 actinobacteria strains.</title>
        <authorList>
            <person name="Klenk H.-P."/>
        </authorList>
    </citation>
    <scope>NUCLEOTIDE SEQUENCE [LARGE SCALE GENOMIC DNA]</scope>
    <source>
        <strain evidence="3 4">DSM 12335</strain>
    </source>
</reference>
<dbReference type="PRINTS" id="PR01438">
    <property type="entry name" value="UNVRSLSTRESS"/>
</dbReference>
<dbReference type="Gene3D" id="3.40.50.620">
    <property type="entry name" value="HUPs"/>
    <property type="match status" value="2"/>
</dbReference>
<dbReference type="CDD" id="cd00293">
    <property type="entry name" value="USP-like"/>
    <property type="match status" value="1"/>
</dbReference>
<protein>
    <submittedName>
        <fullName evidence="3">Nucleotide-binding universal stress UspA family protein</fullName>
    </submittedName>
</protein>
<dbReference type="Proteomes" id="UP000319516">
    <property type="component" value="Unassembled WGS sequence"/>
</dbReference>
<dbReference type="PANTHER" id="PTHR31964:SF113">
    <property type="entry name" value="USPA DOMAIN-CONTAINING PROTEIN"/>
    <property type="match status" value="1"/>
</dbReference>
<dbReference type="RefSeq" id="WP_141784451.1">
    <property type="nucleotide sequence ID" value="NZ_BAAAIK010000004.1"/>
</dbReference>
<dbReference type="SUPFAM" id="SSF52402">
    <property type="entry name" value="Adenine nucleotide alpha hydrolases-like"/>
    <property type="match status" value="2"/>
</dbReference>
<dbReference type="Pfam" id="PF00582">
    <property type="entry name" value="Usp"/>
    <property type="match status" value="2"/>
</dbReference>
<sequence>MQIAEDAVVVGYDGSDRSKAALHWGASLADLENLPLVVLHASGVIVHAQDKGVGNFDAGRANAQAQKIAEHGVELATKDFPKVEATTATSLGSASLALQEASIRARCVVLGNRGRGRISGTLMGSTAFNTSEHARCPVVIVPTAKADLPGPDSPIMVGVDGSEASLRAVDRAANMAGYTGAPVTIVVAWSKATKDALGNPPSGFASVDEASEHRKAGAEHFVDKARARLLERTPDATVELLVETGRPDEVLAKASADAGLLVVGARGRGDLASLLLGSTSRAVLHRASCPVTIVR</sequence>
<dbReference type="AlphaFoldDB" id="A0A542YQC0"/>
<evidence type="ECO:0000256" key="1">
    <source>
        <dbReference type="ARBA" id="ARBA00008791"/>
    </source>
</evidence>
<dbReference type="PANTHER" id="PTHR31964">
    <property type="entry name" value="ADENINE NUCLEOTIDE ALPHA HYDROLASES-LIKE SUPERFAMILY PROTEIN"/>
    <property type="match status" value="1"/>
</dbReference>
<keyword evidence="4" id="KW-1185">Reference proteome</keyword>
<accession>A0A542YQC0</accession>
<evidence type="ECO:0000259" key="2">
    <source>
        <dbReference type="Pfam" id="PF00582"/>
    </source>
</evidence>
<name>A0A542YQC0_9MICO</name>
<dbReference type="InterPro" id="IPR014729">
    <property type="entry name" value="Rossmann-like_a/b/a_fold"/>
</dbReference>
<dbReference type="InterPro" id="IPR006016">
    <property type="entry name" value="UspA"/>
</dbReference>
<evidence type="ECO:0000313" key="4">
    <source>
        <dbReference type="Proteomes" id="UP000319516"/>
    </source>
</evidence>
<comment type="similarity">
    <text evidence="1">Belongs to the universal stress protein A family.</text>
</comment>
<proteinExistence type="inferred from homology"/>
<dbReference type="OrthoDB" id="267918at2"/>